<reference evidence="2" key="1">
    <citation type="submission" date="2022-08" db="EMBL/GenBank/DDBJ databases">
        <title>Genome sequencing of akame (Lates japonicus).</title>
        <authorList>
            <person name="Hashiguchi Y."/>
            <person name="Takahashi H."/>
        </authorList>
    </citation>
    <scope>NUCLEOTIDE SEQUENCE</scope>
    <source>
        <strain evidence="2">Kochi</strain>
    </source>
</reference>
<name>A0AAD3M404_LATJO</name>
<feature type="region of interest" description="Disordered" evidence="1">
    <location>
        <begin position="15"/>
        <end position="38"/>
    </location>
</feature>
<protein>
    <submittedName>
        <fullName evidence="2">Periostin isoform X1</fullName>
    </submittedName>
</protein>
<evidence type="ECO:0000313" key="3">
    <source>
        <dbReference type="Proteomes" id="UP001279410"/>
    </source>
</evidence>
<keyword evidence="3" id="KW-1185">Reference proteome</keyword>
<evidence type="ECO:0000313" key="2">
    <source>
        <dbReference type="EMBL" id="GLD46459.1"/>
    </source>
</evidence>
<evidence type="ECO:0000256" key="1">
    <source>
        <dbReference type="SAM" id="MobiDB-lite"/>
    </source>
</evidence>
<gene>
    <name evidence="2" type="ORF">AKAME5_000081600</name>
</gene>
<sequence length="109" mass="11760">MIRCQDRGGLTEENFKTQRMRSAAGPGDQKYFQHMPKTGTKAPSVARKAVVIYECCPGYIEVAGGMRGCPAALVNYHLLDSVQCSEAIMAGSVYETEGSTIEIEAVAVI</sequence>
<dbReference type="EMBL" id="BRZM01000002">
    <property type="protein sequence ID" value="GLD46459.1"/>
    <property type="molecule type" value="Genomic_DNA"/>
</dbReference>
<comment type="caution">
    <text evidence="2">The sequence shown here is derived from an EMBL/GenBank/DDBJ whole genome shotgun (WGS) entry which is preliminary data.</text>
</comment>
<organism evidence="2 3">
    <name type="scientific">Lates japonicus</name>
    <name type="common">Japanese lates</name>
    <dbReference type="NCBI Taxonomy" id="270547"/>
    <lineage>
        <taxon>Eukaryota</taxon>
        <taxon>Metazoa</taxon>
        <taxon>Chordata</taxon>
        <taxon>Craniata</taxon>
        <taxon>Vertebrata</taxon>
        <taxon>Euteleostomi</taxon>
        <taxon>Actinopterygii</taxon>
        <taxon>Neopterygii</taxon>
        <taxon>Teleostei</taxon>
        <taxon>Neoteleostei</taxon>
        <taxon>Acanthomorphata</taxon>
        <taxon>Carangaria</taxon>
        <taxon>Carangaria incertae sedis</taxon>
        <taxon>Centropomidae</taxon>
        <taxon>Lates</taxon>
    </lineage>
</organism>
<accession>A0AAD3M404</accession>
<proteinExistence type="predicted"/>
<dbReference type="AlphaFoldDB" id="A0AAD3M404"/>
<dbReference type="Proteomes" id="UP001279410">
    <property type="component" value="Unassembled WGS sequence"/>
</dbReference>